<protein>
    <submittedName>
        <fullName evidence="2">Uncharacterized protein</fullName>
    </submittedName>
</protein>
<evidence type="ECO:0000313" key="3">
    <source>
        <dbReference type="Proteomes" id="UP000479526"/>
    </source>
</evidence>
<proteinExistence type="predicted"/>
<accession>A0A7C9J790</accession>
<feature type="signal peptide" evidence="1">
    <location>
        <begin position="1"/>
        <end position="27"/>
    </location>
</feature>
<name>A0A7C9J790_9ACTN</name>
<gene>
    <name evidence="2" type="ORF">GT755_32110</name>
</gene>
<keyword evidence="3" id="KW-1185">Reference proteome</keyword>
<keyword evidence="1" id="KW-0732">Signal</keyword>
<organism evidence="2 3">
    <name type="scientific">Herbidospora solisilvae</name>
    <dbReference type="NCBI Taxonomy" id="2696284"/>
    <lineage>
        <taxon>Bacteria</taxon>
        <taxon>Bacillati</taxon>
        <taxon>Actinomycetota</taxon>
        <taxon>Actinomycetes</taxon>
        <taxon>Streptosporangiales</taxon>
        <taxon>Streptosporangiaceae</taxon>
        <taxon>Herbidospora</taxon>
    </lineage>
</organism>
<dbReference type="RefSeq" id="WP_161483295.1">
    <property type="nucleotide sequence ID" value="NZ_WXEW01000010.1"/>
</dbReference>
<evidence type="ECO:0000313" key="2">
    <source>
        <dbReference type="EMBL" id="NAS26305.1"/>
    </source>
</evidence>
<dbReference type="EMBL" id="WXEW01000010">
    <property type="protein sequence ID" value="NAS26305.1"/>
    <property type="molecule type" value="Genomic_DNA"/>
</dbReference>
<comment type="caution">
    <text evidence="2">The sequence shown here is derived from an EMBL/GenBank/DDBJ whole genome shotgun (WGS) entry which is preliminary data.</text>
</comment>
<dbReference type="Proteomes" id="UP000479526">
    <property type="component" value="Unassembled WGS sequence"/>
</dbReference>
<reference evidence="2 3" key="1">
    <citation type="submission" date="2020-01" db="EMBL/GenBank/DDBJ databases">
        <title>Herbidospora sp. NEAU-GS84 nov., a novel actinomycete isolated from soil.</title>
        <authorList>
            <person name="Han L."/>
        </authorList>
    </citation>
    <scope>NUCLEOTIDE SEQUENCE [LARGE SCALE GENOMIC DNA]</scope>
    <source>
        <strain evidence="2 3">NEAU-GS84</strain>
    </source>
</reference>
<evidence type="ECO:0000256" key="1">
    <source>
        <dbReference type="SAM" id="SignalP"/>
    </source>
</evidence>
<dbReference type="AlphaFoldDB" id="A0A7C9J790"/>
<sequence>MTRLSRVLMAVAIALGLVQVAASPAQAAVPNRWGYAYVDVPAGIPSLAHQAGSWPGGFNVSVTPGVPGETIVRFPQIAGPGGVAHATAVANAPYICQVAKWTPVGPDQIVVVRCHQFGGAPVTTPFTVTWSESTPPMVGPAGQGFGYVHYNGGTVASFNSAGGANVVSVLGVGWYKVDMNGLGFATPAGNIQVTAQNDLTQARCKVVNWAPGVAVQQIEVRCFNAVNTPMNSGWSLTYQRERNINGRWVPPKAFAYTFDHTPANPGPYAPAPAGVNYNSQGVVNTVRSSGVGLRMVTFPRVGFPIDHVQVTAYGNNPDHCNLQTLWNTTGAVATVRNVQCWTGVTRADRASFVSYTSTQ</sequence>
<feature type="chain" id="PRO_5028893658" evidence="1">
    <location>
        <begin position="28"/>
        <end position="359"/>
    </location>
</feature>